<comment type="caution">
    <text evidence="9">The sequence shown here is derived from an EMBL/GenBank/DDBJ whole genome shotgun (WGS) entry which is preliminary data.</text>
</comment>
<evidence type="ECO:0000256" key="7">
    <source>
        <dbReference type="SAM" id="Phobius"/>
    </source>
</evidence>
<evidence type="ECO:0000256" key="3">
    <source>
        <dbReference type="ARBA" id="ARBA00022553"/>
    </source>
</evidence>
<dbReference type="EMBL" id="LWQU01000028">
    <property type="protein sequence ID" value="OAN64856.1"/>
    <property type="molecule type" value="Genomic_DNA"/>
</dbReference>
<evidence type="ECO:0000256" key="2">
    <source>
        <dbReference type="ARBA" id="ARBA00012438"/>
    </source>
</evidence>
<evidence type="ECO:0000256" key="1">
    <source>
        <dbReference type="ARBA" id="ARBA00000085"/>
    </source>
</evidence>
<dbReference type="EC" id="2.7.13.3" evidence="2"/>
<dbReference type="FunFam" id="3.30.565.10:FF:000006">
    <property type="entry name" value="Sensor histidine kinase WalK"/>
    <property type="match status" value="1"/>
</dbReference>
<feature type="transmembrane region" description="Helical" evidence="7">
    <location>
        <begin position="22"/>
        <end position="42"/>
    </location>
</feature>
<keyword evidence="7" id="KW-0812">Transmembrane</keyword>
<sequence length="515" mass="56275">MTGQDGTPQVKSIAARLFRISFQYYVAIAVALTGLLAAGQYFSARADIEREMTTYQHAFAGTLGASLWAVDAAKVEAIAAGMVEIPDIEAIRIFDPTANHLFVIAIKRFDGFLVGHGDELQRQWDQLADHAAVRHGFDVTYRHATGTATLGRVELLAGRGQLFDRIKGQTGLIVAISLFKEAVLWVIFLAVGQRVLVRPLRRLIAALDGARPESPEHIQFPDEIEPMVSGTELAVVRDSFNALIDRVHDQRDQLVAANAQLESQVAERTLALEQANGALQAQARQLEASNAELEQFACVASHDLRQPLRMVTSYLSLLERDYGDRIDDNGHAFIGFARDGAIKMDRLIRDLLSLSRIGRTERPLVALSFAGALDEALAALAMDVEATAATISVAADPPMVKGDADELARLMTNLIGNAIKYRSPERPPAITIDWRPTEKSELLFRVADNGIGIPVDGFDRVFQIFQRLDTEGSREGTGIGLAICKKIVEHHGGRIWVESVEGTGSTFFFTLPAAA</sequence>
<dbReference type="GO" id="GO:0000155">
    <property type="term" value="F:phosphorelay sensor kinase activity"/>
    <property type="evidence" value="ECO:0007669"/>
    <property type="project" value="InterPro"/>
</dbReference>
<dbReference type="InterPro" id="IPR005467">
    <property type="entry name" value="His_kinase_dom"/>
</dbReference>
<dbReference type="SMART" id="SM00388">
    <property type="entry name" value="HisKA"/>
    <property type="match status" value="1"/>
</dbReference>
<evidence type="ECO:0000256" key="4">
    <source>
        <dbReference type="ARBA" id="ARBA00022679"/>
    </source>
</evidence>
<dbReference type="InterPro" id="IPR036890">
    <property type="entry name" value="HATPase_C_sf"/>
</dbReference>
<dbReference type="STRING" id="1437059.A6A05_18905"/>
<evidence type="ECO:0000313" key="10">
    <source>
        <dbReference type="Proteomes" id="UP000078543"/>
    </source>
</evidence>
<keyword evidence="5" id="KW-0418">Kinase</keyword>
<feature type="coiled-coil region" evidence="6">
    <location>
        <begin position="244"/>
        <end position="296"/>
    </location>
</feature>
<dbReference type="InterPro" id="IPR036097">
    <property type="entry name" value="HisK_dim/P_sf"/>
</dbReference>
<dbReference type="GO" id="GO:0007234">
    <property type="term" value="P:osmosensory signaling via phosphorelay pathway"/>
    <property type="evidence" value="ECO:0007669"/>
    <property type="project" value="TreeGrafter"/>
</dbReference>
<evidence type="ECO:0000256" key="6">
    <source>
        <dbReference type="SAM" id="Coils"/>
    </source>
</evidence>
<dbReference type="Gene3D" id="3.30.565.10">
    <property type="entry name" value="Histidine kinase-like ATPase, C-terminal domain"/>
    <property type="match status" value="1"/>
</dbReference>
<dbReference type="InterPro" id="IPR050351">
    <property type="entry name" value="BphY/WalK/GraS-like"/>
</dbReference>
<keyword evidence="3" id="KW-0597">Phosphoprotein</keyword>
<proteinExistence type="predicted"/>
<feature type="transmembrane region" description="Helical" evidence="7">
    <location>
        <begin position="172"/>
        <end position="192"/>
    </location>
</feature>
<dbReference type="SUPFAM" id="SSF47384">
    <property type="entry name" value="Homodimeric domain of signal transducing histidine kinase"/>
    <property type="match status" value="1"/>
</dbReference>
<evidence type="ECO:0000259" key="8">
    <source>
        <dbReference type="PROSITE" id="PS50109"/>
    </source>
</evidence>
<keyword evidence="7" id="KW-0472">Membrane</keyword>
<name>A0A178MZ13_9PROT</name>
<organism evidence="9 10">
    <name type="scientific">Magnetospirillum moscoviense</name>
    <dbReference type="NCBI Taxonomy" id="1437059"/>
    <lineage>
        <taxon>Bacteria</taxon>
        <taxon>Pseudomonadati</taxon>
        <taxon>Pseudomonadota</taxon>
        <taxon>Alphaproteobacteria</taxon>
        <taxon>Rhodospirillales</taxon>
        <taxon>Rhodospirillaceae</taxon>
        <taxon>Magnetospirillum</taxon>
    </lineage>
</organism>
<keyword evidence="4" id="KW-0808">Transferase</keyword>
<keyword evidence="10" id="KW-1185">Reference proteome</keyword>
<dbReference type="PROSITE" id="PS50109">
    <property type="entry name" value="HIS_KIN"/>
    <property type="match status" value="1"/>
</dbReference>
<dbReference type="InterPro" id="IPR003661">
    <property type="entry name" value="HisK_dim/P_dom"/>
</dbReference>
<dbReference type="GO" id="GO:0030295">
    <property type="term" value="F:protein kinase activator activity"/>
    <property type="evidence" value="ECO:0007669"/>
    <property type="project" value="TreeGrafter"/>
</dbReference>
<dbReference type="GO" id="GO:0000156">
    <property type="term" value="F:phosphorelay response regulator activity"/>
    <property type="evidence" value="ECO:0007669"/>
    <property type="project" value="TreeGrafter"/>
</dbReference>
<dbReference type="SUPFAM" id="SSF55874">
    <property type="entry name" value="ATPase domain of HSP90 chaperone/DNA topoisomerase II/histidine kinase"/>
    <property type="match status" value="1"/>
</dbReference>
<dbReference type="PRINTS" id="PR00344">
    <property type="entry name" value="BCTRLSENSOR"/>
</dbReference>
<dbReference type="Pfam" id="PF02518">
    <property type="entry name" value="HATPase_c"/>
    <property type="match status" value="1"/>
</dbReference>
<keyword evidence="6" id="KW-0175">Coiled coil</keyword>
<dbReference type="Pfam" id="PF00512">
    <property type="entry name" value="HisKA"/>
    <property type="match status" value="1"/>
</dbReference>
<feature type="domain" description="Histidine kinase" evidence="8">
    <location>
        <begin position="299"/>
        <end position="515"/>
    </location>
</feature>
<dbReference type="PANTHER" id="PTHR42878">
    <property type="entry name" value="TWO-COMPONENT HISTIDINE KINASE"/>
    <property type="match status" value="1"/>
</dbReference>
<dbReference type="PANTHER" id="PTHR42878:SF15">
    <property type="entry name" value="BACTERIOPHYTOCHROME"/>
    <property type="match status" value="1"/>
</dbReference>
<comment type="catalytic activity">
    <reaction evidence="1">
        <text>ATP + protein L-histidine = ADP + protein N-phospho-L-histidine.</text>
        <dbReference type="EC" id="2.7.13.3"/>
    </reaction>
</comment>
<accession>A0A178MZ13</accession>
<reference evidence="9 10" key="1">
    <citation type="submission" date="2016-04" db="EMBL/GenBank/DDBJ databases">
        <title>Draft genome sequence of freshwater magnetotactic bacteria Magnetospirillum marisnigri SP-1 and Magnetospirillum moscoviense BB-1.</title>
        <authorList>
            <person name="Koziaeva V."/>
            <person name="Dziuba M.V."/>
            <person name="Ivanov T.M."/>
            <person name="Kuznetsov B."/>
            <person name="Grouzdev D.S."/>
        </authorList>
    </citation>
    <scope>NUCLEOTIDE SEQUENCE [LARGE SCALE GENOMIC DNA]</scope>
    <source>
        <strain evidence="9 10">BB-1</strain>
    </source>
</reference>
<dbReference type="CDD" id="cd00082">
    <property type="entry name" value="HisKA"/>
    <property type="match status" value="1"/>
</dbReference>
<evidence type="ECO:0000313" key="9">
    <source>
        <dbReference type="EMBL" id="OAN64856.1"/>
    </source>
</evidence>
<gene>
    <name evidence="9" type="ORF">A6A05_18905</name>
</gene>
<dbReference type="InterPro" id="IPR003594">
    <property type="entry name" value="HATPase_dom"/>
</dbReference>
<dbReference type="Gene3D" id="1.10.287.130">
    <property type="match status" value="1"/>
</dbReference>
<evidence type="ECO:0000256" key="5">
    <source>
        <dbReference type="ARBA" id="ARBA00022777"/>
    </source>
</evidence>
<dbReference type="AlphaFoldDB" id="A0A178MZ13"/>
<dbReference type="SMART" id="SM00387">
    <property type="entry name" value="HATPase_c"/>
    <property type="match status" value="1"/>
</dbReference>
<dbReference type="Proteomes" id="UP000078543">
    <property type="component" value="Unassembled WGS sequence"/>
</dbReference>
<dbReference type="InterPro" id="IPR004358">
    <property type="entry name" value="Sig_transdc_His_kin-like_C"/>
</dbReference>
<keyword evidence="7" id="KW-1133">Transmembrane helix</keyword>
<protein>
    <recommendedName>
        <fullName evidence="2">histidine kinase</fullName>
        <ecNumber evidence="2">2.7.13.3</ecNumber>
    </recommendedName>
</protein>